<dbReference type="InterPro" id="IPR025391">
    <property type="entry name" value="DUF4123"/>
</dbReference>
<keyword evidence="3" id="KW-1185">Reference proteome</keyword>
<dbReference type="RefSeq" id="WP_316869259.1">
    <property type="nucleotide sequence ID" value="NZ_CATWAF010000002.1"/>
</dbReference>
<evidence type="ECO:0000313" key="2">
    <source>
        <dbReference type="EMBL" id="CAJ0692089.1"/>
    </source>
</evidence>
<gene>
    <name evidence="2" type="ORF">LMG18091_01555</name>
</gene>
<dbReference type="EMBL" id="CATWAF010000002">
    <property type="protein sequence ID" value="CAJ0692089.1"/>
    <property type="molecule type" value="Genomic_DNA"/>
</dbReference>
<dbReference type="Proteomes" id="UP001189915">
    <property type="component" value="Unassembled WGS sequence"/>
</dbReference>
<organism evidence="2 3">
    <name type="scientific">Ralstonia wenshanensis</name>
    <dbReference type="NCBI Taxonomy" id="2842456"/>
    <lineage>
        <taxon>Bacteria</taxon>
        <taxon>Pseudomonadati</taxon>
        <taxon>Pseudomonadota</taxon>
        <taxon>Betaproteobacteria</taxon>
        <taxon>Burkholderiales</taxon>
        <taxon>Burkholderiaceae</taxon>
        <taxon>Ralstonia</taxon>
    </lineage>
</organism>
<reference evidence="2 3" key="1">
    <citation type="submission" date="2023-07" db="EMBL/GenBank/DDBJ databases">
        <authorList>
            <person name="Peeters C."/>
        </authorList>
    </citation>
    <scope>NUCLEOTIDE SEQUENCE [LARGE SCALE GENOMIC DNA]</scope>
    <source>
        <strain evidence="2 3">LMG 18091</strain>
    </source>
</reference>
<dbReference type="AlphaFoldDB" id="A0AAD2ELU2"/>
<protein>
    <recommendedName>
        <fullName evidence="1">DUF4123 domain-containing protein</fullName>
    </recommendedName>
</protein>
<dbReference type="Pfam" id="PF13503">
    <property type="entry name" value="DUF4123"/>
    <property type="match status" value="1"/>
</dbReference>
<comment type="caution">
    <text evidence="2">The sequence shown here is derived from an EMBL/GenBank/DDBJ whole genome shotgun (WGS) entry which is preliminary data.</text>
</comment>
<accession>A0AAD2ELU2</accession>
<sequence>MGTFKTDHLVPKPWPAAWDSGVLVLDLLNHDPAVLDLSSLTLHECLSSGVGDNATLMPVLLDLAETPPDMRHALAHLMWRGAQRADPPVVCARLQVSAPIEDMAAHLAACLVGTDHQQGQALWRFYDPRVFMHMAWLLRPEQLHALYGSSETWGFAWAGDWYELDRPAAPAQSDNTDPRPWWPDAKQWPSIEHVVDIEQVLARIASPAKPSIAQAPNVDRLLRFATEALHLPSDTDRRHYATHAAAFGQPFEQHAKLQALWPAVARGEMTLRQAMAQLSTDDWELMTIMARTAKQTQSPTQHG</sequence>
<name>A0AAD2ELU2_9RALS</name>
<evidence type="ECO:0000259" key="1">
    <source>
        <dbReference type="Pfam" id="PF13503"/>
    </source>
</evidence>
<proteinExistence type="predicted"/>
<feature type="domain" description="DUF4123" evidence="1">
    <location>
        <begin position="54"/>
        <end position="145"/>
    </location>
</feature>
<evidence type="ECO:0000313" key="3">
    <source>
        <dbReference type="Proteomes" id="UP001189915"/>
    </source>
</evidence>